<dbReference type="EMBL" id="CAHIKZ030005555">
    <property type="protein sequence ID" value="CAE1329504.1"/>
    <property type="molecule type" value="Genomic_DNA"/>
</dbReference>
<evidence type="ECO:0000313" key="2">
    <source>
        <dbReference type="Proteomes" id="UP000597762"/>
    </source>
</evidence>
<name>A0A812EMZ0_ACAPH</name>
<reference evidence="1" key="1">
    <citation type="submission" date="2021-01" db="EMBL/GenBank/DDBJ databases">
        <authorList>
            <person name="Li R."/>
            <person name="Bekaert M."/>
        </authorList>
    </citation>
    <scope>NUCLEOTIDE SEQUENCE</scope>
    <source>
        <strain evidence="1">Farmed</strain>
    </source>
</reference>
<dbReference type="Proteomes" id="UP000597762">
    <property type="component" value="Unassembled WGS sequence"/>
</dbReference>
<keyword evidence="2" id="KW-1185">Reference proteome</keyword>
<organism evidence="1 2">
    <name type="scientific">Acanthosepion pharaonis</name>
    <name type="common">Pharaoh cuttlefish</name>
    <name type="synonym">Sepia pharaonis</name>
    <dbReference type="NCBI Taxonomy" id="158019"/>
    <lineage>
        <taxon>Eukaryota</taxon>
        <taxon>Metazoa</taxon>
        <taxon>Spiralia</taxon>
        <taxon>Lophotrochozoa</taxon>
        <taxon>Mollusca</taxon>
        <taxon>Cephalopoda</taxon>
        <taxon>Coleoidea</taxon>
        <taxon>Decapodiformes</taxon>
        <taxon>Sepiida</taxon>
        <taxon>Sepiina</taxon>
        <taxon>Sepiidae</taxon>
        <taxon>Acanthosepion</taxon>
    </lineage>
</organism>
<sequence>MTEIAQDVLRSFMSSDYLLMFIDEYSSFPDVEIILSTSARSKFFVLQKACRKSTRHITTLLFKVSNSSTIQLCFHYSKTTSLCPEANGEADRFMKTVRNCCLILSTKQVHTPQCNEAVSFQSLHKKEDEYRYTVHSSSKKFVSRLAIHRKSCPQQKPDEDKCRS</sequence>
<gene>
    <name evidence="1" type="ORF">SPHA_79006</name>
</gene>
<proteinExistence type="predicted"/>
<protein>
    <submittedName>
        <fullName evidence="1">Uncharacterized protein</fullName>
    </submittedName>
</protein>
<accession>A0A812EMZ0</accession>
<evidence type="ECO:0000313" key="1">
    <source>
        <dbReference type="EMBL" id="CAE1329504.1"/>
    </source>
</evidence>
<dbReference type="OrthoDB" id="10068564at2759"/>
<comment type="caution">
    <text evidence="1">The sequence shown here is derived from an EMBL/GenBank/DDBJ whole genome shotgun (WGS) entry which is preliminary data.</text>
</comment>
<dbReference type="AlphaFoldDB" id="A0A812EMZ0"/>